<dbReference type="GO" id="GO:0031241">
    <property type="term" value="C:periplasmic side of cell outer membrane"/>
    <property type="evidence" value="ECO:0007669"/>
    <property type="project" value="TreeGrafter"/>
</dbReference>
<organism evidence="3 4">
    <name type="scientific">Vibrio maritimus</name>
    <dbReference type="NCBI Taxonomy" id="990268"/>
    <lineage>
        <taxon>Bacteria</taxon>
        <taxon>Pseudomonadati</taxon>
        <taxon>Pseudomonadota</taxon>
        <taxon>Gammaproteobacteria</taxon>
        <taxon>Vibrionales</taxon>
        <taxon>Vibrionaceae</taxon>
        <taxon>Vibrio</taxon>
    </lineage>
</organism>
<keyword evidence="1" id="KW-0472">Membrane</keyword>
<comment type="caution">
    <text evidence="3">The sequence shown here is derived from an EMBL/GenBank/DDBJ whole genome shotgun (WGS) entry which is preliminary data.</text>
</comment>
<gene>
    <name evidence="3" type="ORF">JCM19240_1868</name>
</gene>
<accession>A0A090TCE6</accession>
<reference evidence="3 4" key="1">
    <citation type="submission" date="2014-09" db="EMBL/GenBank/DDBJ databases">
        <title>Vibrio maritimus JCM 19240. (C210) whole genome shotgun sequence.</title>
        <authorList>
            <person name="Sawabe T."/>
            <person name="Meirelles P."/>
            <person name="Nakanishi M."/>
            <person name="Sayaka M."/>
            <person name="Hattori M."/>
            <person name="Ohkuma M."/>
        </authorList>
    </citation>
    <scope>NUCLEOTIDE SEQUENCE [LARGE SCALE GENOMIC DNA]</scope>
    <source>
        <strain evidence="3 4">JCM 19240</strain>
    </source>
</reference>
<dbReference type="Pfam" id="PF04348">
    <property type="entry name" value="LppC"/>
    <property type="match status" value="1"/>
</dbReference>
<keyword evidence="4" id="KW-1185">Reference proteome</keyword>
<sequence length="117" mass="12816">MVYSDIPLLVEQNVDLDAQMTKFWPKSSNAEKRLQALGMDAYTLTKELPQLKAVQGYSVDGQTGVLTIDPDCVVQRQIAWGVYGEQPENPPVTEQEASATQDEASDDTTAVEAPISE</sequence>
<evidence type="ECO:0000313" key="4">
    <source>
        <dbReference type="Proteomes" id="UP000029224"/>
    </source>
</evidence>
<evidence type="ECO:0000313" key="3">
    <source>
        <dbReference type="EMBL" id="GAL36424.1"/>
    </source>
</evidence>
<feature type="region of interest" description="Disordered" evidence="2">
    <location>
        <begin position="84"/>
        <end position="117"/>
    </location>
</feature>
<keyword evidence="3" id="KW-0449">Lipoprotein</keyword>
<proteinExistence type="predicted"/>
<evidence type="ECO:0000256" key="2">
    <source>
        <dbReference type="SAM" id="MobiDB-lite"/>
    </source>
</evidence>
<dbReference type="SUPFAM" id="SSF53822">
    <property type="entry name" value="Periplasmic binding protein-like I"/>
    <property type="match status" value="1"/>
</dbReference>
<dbReference type="GO" id="GO:0009252">
    <property type="term" value="P:peptidoglycan biosynthetic process"/>
    <property type="evidence" value="ECO:0007669"/>
    <property type="project" value="TreeGrafter"/>
</dbReference>
<dbReference type="PANTHER" id="PTHR38038">
    <property type="entry name" value="PENICILLIN-BINDING PROTEIN ACTIVATOR LPOA"/>
    <property type="match status" value="1"/>
</dbReference>
<dbReference type="Gene3D" id="3.40.50.2300">
    <property type="match status" value="1"/>
</dbReference>
<dbReference type="InterPro" id="IPR007443">
    <property type="entry name" value="LpoA"/>
</dbReference>
<dbReference type="EMBL" id="BBMT01000010">
    <property type="protein sequence ID" value="GAL36424.1"/>
    <property type="molecule type" value="Genomic_DNA"/>
</dbReference>
<dbReference type="AlphaFoldDB" id="A0A090TCE6"/>
<reference evidence="3 4" key="2">
    <citation type="submission" date="2014-09" db="EMBL/GenBank/DDBJ databases">
        <authorList>
            <consortium name="NBRP consortium"/>
            <person name="Sawabe T."/>
            <person name="Meirelles P."/>
            <person name="Nakanishi M."/>
            <person name="Sayaka M."/>
            <person name="Hattori M."/>
            <person name="Ohkuma M."/>
        </authorList>
    </citation>
    <scope>NUCLEOTIDE SEQUENCE [LARGE SCALE GENOMIC DNA]</scope>
    <source>
        <strain evidence="3 4">JCM 19240</strain>
    </source>
</reference>
<dbReference type="PANTHER" id="PTHR38038:SF1">
    <property type="entry name" value="PENICILLIN-BINDING PROTEIN ACTIVATOR LPOA"/>
    <property type="match status" value="1"/>
</dbReference>
<dbReference type="Proteomes" id="UP000029224">
    <property type="component" value="Unassembled WGS sequence"/>
</dbReference>
<dbReference type="GO" id="GO:0030234">
    <property type="term" value="F:enzyme regulator activity"/>
    <property type="evidence" value="ECO:0007669"/>
    <property type="project" value="TreeGrafter"/>
</dbReference>
<evidence type="ECO:0000256" key="1">
    <source>
        <dbReference type="ARBA" id="ARBA00023136"/>
    </source>
</evidence>
<protein>
    <submittedName>
        <fullName evidence="3">LppC putative lipoprotein</fullName>
    </submittedName>
</protein>
<dbReference type="InterPro" id="IPR028082">
    <property type="entry name" value="Peripla_BP_I"/>
</dbReference>
<name>A0A090TCE6_9VIBR</name>